<accession>A0A4Y8VEH9</accession>
<organism evidence="1 2">
    <name type="scientific">Pseudomonas kribbensis</name>
    <dbReference type="NCBI Taxonomy" id="1628086"/>
    <lineage>
        <taxon>Bacteria</taxon>
        <taxon>Pseudomonadati</taxon>
        <taxon>Pseudomonadota</taxon>
        <taxon>Gammaproteobacteria</taxon>
        <taxon>Pseudomonadales</taxon>
        <taxon>Pseudomonadaceae</taxon>
        <taxon>Pseudomonas</taxon>
    </lineage>
</organism>
<evidence type="ECO:0008006" key="3">
    <source>
        <dbReference type="Google" id="ProtNLM"/>
    </source>
</evidence>
<protein>
    <recommendedName>
        <fullName evidence="3">HEPN domain-containing protein</fullName>
    </recommendedName>
</protein>
<dbReference type="EMBL" id="SPDQ01000018">
    <property type="protein sequence ID" value="TFH79130.1"/>
    <property type="molecule type" value="Genomic_DNA"/>
</dbReference>
<evidence type="ECO:0000313" key="2">
    <source>
        <dbReference type="Proteomes" id="UP000297555"/>
    </source>
</evidence>
<dbReference type="Proteomes" id="UP000297555">
    <property type="component" value="Unassembled WGS sequence"/>
</dbReference>
<evidence type="ECO:0000313" key="1">
    <source>
        <dbReference type="EMBL" id="TFH79130.1"/>
    </source>
</evidence>
<sequence>MDFTKKLHPNRNAFAADPFGYSSSAWLKWGIAQTVAGFPVDISKPPTAEDLKSPILWLTQAEALTQAAVALIKNQPEFETMPINVRGICDSQYCAVALMLVGYSLEVCLKAMTILRSGVVAYMANEKSFYHHKLVKLAEFMPGLSAKDNAILQTLTHFTLWAGRYPDPGSGRVNDVEEVFSVAEEHEIAAKDLFELAARVMGHTNCVVAEATR</sequence>
<reference evidence="1 2" key="1">
    <citation type="submission" date="2019-03" db="EMBL/GenBank/DDBJ databases">
        <title>Draft genome sequence of humic substances-degrading Pseudomonas kribbensis CHA-19 from forest soil.</title>
        <authorList>
            <person name="Kim D."/>
        </authorList>
    </citation>
    <scope>NUCLEOTIDE SEQUENCE [LARGE SCALE GENOMIC DNA]</scope>
    <source>
        <strain evidence="1 2">CHA-19</strain>
    </source>
</reference>
<proteinExistence type="predicted"/>
<dbReference type="AlphaFoldDB" id="A0A4Y8VEH9"/>
<dbReference type="OrthoDB" id="7057421at2"/>
<comment type="caution">
    <text evidence="1">The sequence shown here is derived from an EMBL/GenBank/DDBJ whole genome shotgun (WGS) entry which is preliminary data.</text>
</comment>
<name>A0A4Y8VEH9_9PSED</name>
<dbReference type="RefSeq" id="WP_134827396.1">
    <property type="nucleotide sequence ID" value="NZ_SPDQ01000018.1"/>
</dbReference>
<gene>
    <name evidence="1" type="ORF">E4J90_17795</name>
</gene>